<keyword evidence="1" id="KW-0378">Hydrolase</keyword>
<comment type="similarity">
    <text evidence="1">Belongs to the PPP phosphatase family.</text>
</comment>
<organism evidence="4 5">
    <name type="scientific">Pristionchus fissidentatus</name>
    <dbReference type="NCBI Taxonomy" id="1538716"/>
    <lineage>
        <taxon>Eukaryota</taxon>
        <taxon>Metazoa</taxon>
        <taxon>Ecdysozoa</taxon>
        <taxon>Nematoda</taxon>
        <taxon>Chromadorea</taxon>
        <taxon>Rhabditida</taxon>
        <taxon>Rhabditina</taxon>
        <taxon>Diplogasteromorpha</taxon>
        <taxon>Diplogasteroidea</taxon>
        <taxon>Neodiplogasteridae</taxon>
        <taxon>Pristionchus</taxon>
    </lineage>
</organism>
<evidence type="ECO:0000313" key="5">
    <source>
        <dbReference type="Proteomes" id="UP001432322"/>
    </source>
</evidence>
<dbReference type="Pfam" id="PF00149">
    <property type="entry name" value="Metallophos"/>
    <property type="match status" value="1"/>
</dbReference>
<dbReference type="InterPro" id="IPR006186">
    <property type="entry name" value="Ser/Thr-sp_prot-phosphatase"/>
</dbReference>
<dbReference type="InterPro" id="IPR029052">
    <property type="entry name" value="Metallo-depent_PP-like"/>
</dbReference>
<evidence type="ECO:0000259" key="3">
    <source>
        <dbReference type="PROSITE" id="PS00125"/>
    </source>
</evidence>
<evidence type="ECO:0000256" key="1">
    <source>
        <dbReference type="RuleBase" id="RU004273"/>
    </source>
</evidence>
<dbReference type="SUPFAM" id="SSF56300">
    <property type="entry name" value="Metallo-dependent phosphatases"/>
    <property type="match status" value="1"/>
</dbReference>
<dbReference type="PANTHER" id="PTHR11668:SF194">
    <property type="entry name" value="SERINE_THREONINE-PROTEIN PHOSPHATASE-RELATED"/>
    <property type="match status" value="1"/>
</dbReference>
<proteinExistence type="inferred from homology"/>
<dbReference type="GO" id="GO:0004722">
    <property type="term" value="F:protein serine/threonine phosphatase activity"/>
    <property type="evidence" value="ECO:0007669"/>
    <property type="project" value="UniProtKB-EC"/>
</dbReference>
<feature type="compositionally biased region" description="Low complexity" evidence="2">
    <location>
        <begin position="1"/>
        <end position="10"/>
    </location>
</feature>
<feature type="compositionally biased region" description="Low complexity" evidence="2">
    <location>
        <begin position="393"/>
        <end position="414"/>
    </location>
</feature>
<dbReference type="InterPro" id="IPR050341">
    <property type="entry name" value="PP1_catalytic_subunit"/>
</dbReference>
<comment type="caution">
    <text evidence="4">The sequence shown here is derived from an EMBL/GenBank/DDBJ whole genome shotgun (WGS) entry which is preliminary data.</text>
</comment>
<dbReference type="Proteomes" id="UP001432322">
    <property type="component" value="Unassembled WGS sequence"/>
</dbReference>
<accession>A0AAV5WJ11</accession>
<evidence type="ECO:0000256" key="2">
    <source>
        <dbReference type="SAM" id="MobiDB-lite"/>
    </source>
</evidence>
<dbReference type="PROSITE" id="PS00125">
    <property type="entry name" value="SER_THR_PHOSPHATASE"/>
    <property type="match status" value="1"/>
</dbReference>
<dbReference type="PANTHER" id="PTHR11668">
    <property type="entry name" value="SERINE/THREONINE PROTEIN PHOSPHATASE"/>
    <property type="match status" value="1"/>
</dbReference>
<gene>
    <name evidence="4" type="ORF">PFISCL1PPCAC_21847</name>
</gene>
<feature type="region of interest" description="Disordered" evidence="2">
    <location>
        <begin position="1"/>
        <end position="55"/>
    </location>
</feature>
<dbReference type="AlphaFoldDB" id="A0AAV5WJ11"/>
<feature type="domain" description="Serine/threonine specific protein phosphatases" evidence="3">
    <location>
        <begin position="176"/>
        <end position="181"/>
    </location>
</feature>
<protein>
    <recommendedName>
        <fullName evidence="1">Serine/threonine-protein phosphatase</fullName>
        <ecNumber evidence="1">3.1.3.16</ecNumber>
    </recommendedName>
</protein>
<keyword evidence="5" id="KW-1185">Reference proteome</keyword>
<sequence>MSDQQPPAGEAKPEEKAAEVEPKPEEKKAEEKSKNEPNQKSDTTEPSEKVKERECPEALRPWIDDCIRRLETILQNPNIFVTHIMHMNEVISILQAITPIMMEDGSLAECEAPCKVVGDIHGQFVHMHMLFDLIGRVPAERMMFLGDYVDRGPHSIEVVIYLYCLKIRYPSRIFLLRGNHETPAVNKIYGFYAELINKFGYPGIGLWYDFQSVFNRMPLAGLIGKKVLCMHGGLSPELANLDTIRSIVRPCEPLDKGLLIDLLWSDPTNKGEGWFHSIRGISYMFGKAVVAQFCEKTGVDLIIRAHQVVQDGYEFMGGRKLITVFSAPNYCNQFSNAAAVVCIDAELKVSFQQMSVPLAAGSRAKPAPVIAADPNEPKVEPALKKDYNNNTLTSPGAVAGPASPAAASPTAAPA</sequence>
<dbReference type="GO" id="GO:0005737">
    <property type="term" value="C:cytoplasm"/>
    <property type="evidence" value="ECO:0007669"/>
    <property type="project" value="TreeGrafter"/>
</dbReference>
<comment type="catalytic activity">
    <reaction evidence="1">
        <text>O-phospho-L-threonyl-[protein] + H2O = L-threonyl-[protein] + phosphate</text>
        <dbReference type="Rhea" id="RHEA:47004"/>
        <dbReference type="Rhea" id="RHEA-COMP:11060"/>
        <dbReference type="Rhea" id="RHEA-COMP:11605"/>
        <dbReference type="ChEBI" id="CHEBI:15377"/>
        <dbReference type="ChEBI" id="CHEBI:30013"/>
        <dbReference type="ChEBI" id="CHEBI:43474"/>
        <dbReference type="ChEBI" id="CHEBI:61977"/>
        <dbReference type="EC" id="3.1.3.16"/>
    </reaction>
</comment>
<dbReference type="InterPro" id="IPR004843">
    <property type="entry name" value="Calcineurin-like_PHP"/>
</dbReference>
<feature type="compositionally biased region" description="Basic and acidic residues" evidence="2">
    <location>
        <begin position="11"/>
        <end position="55"/>
    </location>
</feature>
<dbReference type="GO" id="GO:0005634">
    <property type="term" value="C:nucleus"/>
    <property type="evidence" value="ECO:0007669"/>
    <property type="project" value="TreeGrafter"/>
</dbReference>
<feature type="compositionally biased region" description="Basic and acidic residues" evidence="2">
    <location>
        <begin position="375"/>
        <end position="387"/>
    </location>
</feature>
<dbReference type="FunFam" id="3.60.21.10:FF:000098">
    <property type="entry name" value="Serine/threonine-protein phosphatase"/>
    <property type="match status" value="1"/>
</dbReference>
<reference evidence="4" key="1">
    <citation type="submission" date="2023-10" db="EMBL/GenBank/DDBJ databases">
        <title>Genome assembly of Pristionchus species.</title>
        <authorList>
            <person name="Yoshida K."/>
            <person name="Sommer R.J."/>
        </authorList>
    </citation>
    <scope>NUCLEOTIDE SEQUENCE</scope>
    <source>
        <strain evidence="4">RS5133</strain>
    </source>
</reference>
<name>A0AAV5WJ11_9BILA</name>
<feature type="region of interest" description="Disordered" evidence="2">
    <location>
        <begin position="369"/>
        <end position="414"/>
    </location>
</feature>
<dbReference type="EMBL" id="BTSY01000005">
    <property type="protein sequence ID" value="GMT30550.1"/>
    <property type="molecule type" value="Genomic_DNA"/>
</dbReference>
<evidence type="ECO:0000313" key="4">
    <source>
        <dbReference type="EMBL" id="GMT30550.1"/>
    </source>
</evidence>
<dbReference type="SMART" id="SM00156">
    <property type="entry name" value="PP2Ac"/>
    <property type="match status" value="1"/>
</dbReference>
<dbReference type="Gene3D" id="3.60.21.10">
    <property type="match status" value="1"/>
</dbReference>
<dbReference type="EC" id="3.1.3.16" evidence="1"/>
<dbReference type="PRINTS" id="PR00114">
    <property type="entry name" value="STPHPHTASE"/>
</dbReference>